<evidence type="ECO:0000313" key="9">
    <source>
        <dbReference type="EMBL" id="GIG22073.1"/>
    </source>
</evidence>
<dbReference type="CDD" id="cd06225">
    <property type="entry name" value="HAMP"/>
    <property type="match status" value="1"/>
</dbReference>
<keyword evidence="2 6" id="KW-1133">Transmembrane helix</keyword>
<dbReference type="PANTHER" id="PTHR32089:SF112">
    <property type="entry name" value="LYSOZYME-LIKE PROTEIN-RELATED"/>
    <property type="match status" value="1"/>
</dbReference>
<feature type="domain" description="HAMP" evidence="8">
    <location>
        <begin position="222"/>
        <end position="274"/>
    </location>
</feature>
<proteinExistence type="inferred from homology"/>
<evidence type="ECO:0000256" key="4">
    <source>
        <dbReference type="ARBA" id="ARBA00029447"/>
    </source>
</evidence>
<sequence>MARKTTSRRTTGWFARRGLQAKILLTFAVAGAVALASAGFAATVLLGAKADMATIAAGQRDIVDVRGLVHQDQIKARMIVAQIAASVDAKSKADWQARLVDNDAELQAGIDAYGTTAAGSDPRWKQFLADYEAFLTIRDGQLVPAATKGDLLAYGRIRDNAAQPAIETYVADLDAVAEQNTALVADVAAQSQRQAGTAVIVLVGSLVVALGLALALTYRVTRGIRRSVDEVRNALQAMARGDFTVTAQVRSGDEVGQTAEALAVAQAAVRETLAGVVETSQTVAAAAEQLSAASQQVGSAQDETSAQAGVVAAAAEQVSRNVQSVSLGSEEMGSAIREVAQSASEAAKVAGRATQMAVVTNERVQRLGLSSQEIGNVVKVITSIAEQTNLLALNATIEAARAGEAGKGFAVVAGEVKELASETARATEDIARRVEAIQADTTGAVDAIAEISAIIDSINDFQMSIASAIEEQTATTNEMSRGVAQAAAGSGDIADNITGVATAAAVGASALNEMGASVAELAKLAADLRGRVETFTY</sequence>
<accession>A0A919U0K4</accession>
<evidence type="ECO:0000256" key="5">
    <source>
        <dbReference type="PROSITE-ProRule" id="PRU00284"/>
    </source>
</evidence>
<dbReference type="GO" id="GO:0004888">
    <property type="term" value="F:transmembrane signaling receptor activity"/>
    <property type="evidence" value="ECO:0007669"/>
    <property type="project" value="InterPro"/>
</dbReference>
<dbReference type="InterPro" id="IPR003660">
    <property type="entry name" value="HAMP_dom"/>
</dbReference>
<evidence type="ECO:0000256" key="3">
    <source>
        <dbReference type="ARBA" id="ARBA00023224"/>
    </source>
</evidence>
<evidence type="ECO:0000256" key="6">
    <source>
        <dbReference type="SAM" id="Phobius"/>
    </source>
</evidence>
<gene>
    <name evidence="9" type="ORF">Cch01nite_27970</name>
</gene>
<dbReference type="EMBL" id="BONK01000009">
    <property type="protein sequence ID" value="GIG22073.1"/>
    <property type="molecule type" value="Genomic_DNA"/>
</dbReference>
<organism evidence="9 10">
    <name type="scientific">Cellulomonas chitinilytica</name>
    <dbReference type="NCBI Taxonomy" id="398759"/>
    <lineage>
        <taxon>Bacteria</taxon>
        <taxon>Bacillati</taxon>
        <taxon>Actinomycetota</taxon>
        <taxon>Actinomycetes</taxon>
        <taxon>Micrococcales</taxon>
        <taxon>Cellulomonadaceae</taxon>
        <taxon>Cellulomonas</taxon>
    </lineage>
</organism>
<evidence type="ECO:0000256" key="1">
    <source>
        <dbReference type="ARBA" id="ARBA00022692"/>
    </source>
</evidence>
<dbReference type="GO" id="GO:0007165">
    <property type="term" value="P:signal transduction"/>
    <property type="evidence" value="ECO:0007669"/>
    <property type="project" value="UniProtKB-KW"/>
</dbReference>
<evidence type="ECO:0000259" key="8">
    <source>
        <dbReference type="PROSITE" id="PS50885"/>
    </source>
</evidence>
<comment type="similarity">
    <text evidence="4">Belongs to the methyl-accepting chemotaxis (MCP) protein family.</text>
</comment>
<evidence type="ECO:0000313" key="10">
    <source>
        <dbReference type="Proteomes" id="UP000632740"/>
    </source>
</evidence>
<dbReference type="PANTHER" id="PTHR32089">
    <property type="entry name" value="METHYL-ACCEPTING CHEMOTAXIS PROTEIN MCPB"/>
    <property type="match status" value="1"/>
</dbReference>
<dbReference type="PRINTS" id="PR00260">
    <property type="entry name" value="CHEMTRNSDUCR"/>
</dbReference>
<dbReference type="PROSITE" id="PS50111">
    <property type="entry name" value="CHEMOTAXIS_TRANSDUC_2"/>
    <property type="match status" value="1"/>
</dbReference>
<comment type="caution">
    <text evidence="9">The sequence shown here is derived from an EMBL/GenBank/DDBJ whole genome shotgun (WGS) entry which is preliminary data.</text>
</comment>
<evidence type="ECO:0000256" key="2">
    <source>
        <dbReference type="ARBA" id="ARBA00022989"/>
    </source>
</evidence>
<dbReference type="GO" id="GO:0006935">
    <property type="term" value="P:chemotaxis"/>
    <property type="evidence" value="ECO:0007669"/>
    <property type="project" value="InterPro"/>
</dbReference>
<dbReference type="Pfam" id="PF00015">
    <property type="entry name" value="MCPsignal"/>
    <property type="match status" value="1"/>
</dbReference>
<keyword evidence="3 5" id="KW-0807">Transducer</keyword>
<keyword evidence="10" id="KW-1185">Reference proteome</keyword>
<dbReference type="RefSeq" id="WP_203756008.1">
    <property type="nucleotide sequence ID" value="NZ_BONK01000009.1"/>
</dbReference>
<dbReference type="InterPro" id="IPR004090">
    <property type="entry name" value="Chemotax_Me-accpt_rcpt"/>
</dbReference>
<feature type="transmembrane region" description="Helical" evidence="6">
    <location>
        <begin position="198"/>
        <end position="218"/>
    </location>
</feature>
<dbReference type="SUPFAM" id="SSF58104">
    <property type="entry name" value="Methyl-accepting chemotaxis protein (MCP) signaling domain"/>
    <property type="match status" value="1"/>
</dbReference>
<dbReference type="AlphaFoldDB" id="A0A919U0K4"/>
<protein>
    <recommendedName>
        <fullName evidence="11">Methyl-accepting chemotaxis protein</fullName>
    </recommendedName>
</protein>
<dbReference type="Gene3D" id="1.10.287.950">
    <property type="entry name" value="Methyl-accepting chemotaxis protein"/>
    <property type="match status" value="1"/>
</dbReference>
<dbReference type="Pfam" id="PF00672">
    <property type="entry name" value="HAMP"/>
    <property type="match status" value="1"/>
</dbReference>
<evidence type="ECO:0000259" key="7">
    <source>
        <dbReference type="PROSITE" id="PS50111"/>
    </source>
</evidence>
<name>A0A919U0K4_9CELL</name>
<dbReference type="Proteomes" id="UP000632740">
    <property type="component" value="Unassembled WGS sequence"/>
</dbReference>
<dbReference type="SMART" id="SM00283">
    <property type="entry name" value="MA"/>
    <property type="match status" value="1"/>
</dbReference>
<dbReference type="InterPro" id="IPR004089">
    <property type="entry name" value="MCPsignal_dom"/>
</dbReference>
<feature type="domain" description="Methyl-accepting transducer" evidence="7">
    <location>
        <begin position="279"/>
        <end position="522"/>
    </location>
</feature>
<dbReference type="PROSITE" id="PS50885">
    <property type="entry name" value="HAMP"/>
    <property type="match status" value="1"/>
</dbReference>
<keyword evidence="1 6" id="KW-0812">Transmembrane</keyword>
<keyword evidence="6" id="KW-0472">Membrane</keyword>
<reference evidence="9" key="1">
    <citation type="submission" date="2021-01" db="EMBL/GenBank/DDBJ databases">
        <title>Whole genome shotgun sequence of Cellulomonas chitinilytica NBRC 110799.</title>
        <authorList>
            <person name="Komaki H."/>
            <person name="Tamura T."/>
        </authorList>
    </citation>
    <scope>NUCLEOTIDE SEQUENCE</scope>
    <source>
        <strain evidence="9">NBRC 110799</strain>
    </source>
</reference>
<evidence type="ECO:0008006" key="11">
    <source>
        <dbReference type="Google" id="ProtNLM"/>
    </source>
</evidence>
<dbReference type="SMART" id="SM00304">
    <property type="entry name" value="HAMP"/>
    <property type="match status" value="2"/>
</dbReference>
<dbReference type="GO" id="GO:0016020">
    <property type="term" value="C:membrane"/>
    <property type="evidence" value="ECO:0007669"/>
    <property type="project" value="InterPro"/>
</dbReference>